<sequence>MKNNTRKNIINVSVGLIVVFVFISAITNPKAKGFYWKATKGDDYVYLIGTTHAVQKNLDFKNKNLEKVLSDTQALALEVNFFTDKKIIEERDSKKESLKLEKGELKDFLSKEEQNKLDSLLSYFDIDYSSVANQTPEGFNGLIGAMMSYKSGLTENGLDSYLAHTYEEEGKQIDSLESLEFQESLLKSDVEDFKDLVNSFNKTYMDDQIEFQKQFTDAFIDGDAKFMERTVEKYETKESIKINKNRNENMANKIDELVKGDKKYAIAVGTYHFFGKDSIIKELESKGYKVNRIS</sequence>
<dbReference type="CDD" id="cd14789">
    <property type="entry name" value="Tiki"/>
    <property type="match status" value="1"/>
</dbReference>
<name>A0A2I6SWD2_PARSO</name>
<keyword evidence="1" id="KW-0472">Membrane</keyword>
<dbReference type="Pfam" id="PF01963">
    <property type="entry name" value="TraB_PrgY_gumN"/>
    <property type="match status" value="1"/>
</dbReference>
<keyword evidence="2" id="KW-0614">Plasmid</keyword>
<organism evidence="2">
    <name type="scientific">Paraclostridium sordellii</name>
    <name type="common">Clostridium sordellii</name>
    <dbReference type="NCBI Taxonomy" id="1505"/>
    <lineage>
        <taxon>Bacteria</taxon>
        <taxon>Bacillati</taxon>
        <taxon>Bacillota</taxon>
        <taxon>Clostridia</taxon>
        <taxon>Peptostreptococcales</taxon>
        <taxon>Peptostreptococcaceae</taxon>
        <taxon>Paraclostridium</taxon>
    </lineage>
</organism>
<dbReference type="PANTHER" id="PTHR40590">
    <property type="entry name" value="CYTOPLASMIC PROTEIN-RELATED"/>
    <property type="match status" value="1"/>
</dbReference>
<dbReference type="InterPro" id="IPR002816">
    <property type="entry name" value="TraB/PrgY/GumN_fam"/>
</dbReference>
<dbReference type="InterPro" id="IPR047111">
    <property type="entry name" value="YbaP-like"/>
</dbReference>
<feature type="transmembrane region" description="Helical" evidence="1">
    <location>
        <begin position="9"/>
        <end position="27"/>
    </location>
</feature>
<keyword evidence="1" id="KW-0812">Transmembrane</keyword>
<dbReference type="RefSeq" id="WP_172692220.1">
    <property type="nucleotide sequence ID" value="NZ_MG205643.1"/>
</dbReference>
<dbReference type="PANTHER" id="PTHR40590:SF1">
    <property type="entry name" value="CYTOPLASMIC PROTEIN"/>
    <property type="match status" value="1"/>
</dbReference>
<evidence type="ECO:0008006" key="3">
    <source>
        <dbReference type="Google" id="ProtNLM"/>
    </source>
</evidence>
<evidence type="ECO:0000313" key="2">
    <source>
        <dbReference type="EMBL" id="AUO31842.1"/>
    </source>
</evidence>
<reference evidence="2" key="1">
    <citation type="submission" date="2017-10" db="EMBL/GenBank/DDBJ databases">
        <title>Conjugative transfer of the toxin plasmid of Clostridium sordellii.</title>
        <authorList>
            <person name="Vidor C.J."/>
            <person name="Awad M."/>
            <person name="Lyras D."/>
        </authorList>
    </citation>
    <scope>NUCLEOTIDE SEQUENCE</scope>
    <source>
        <strain evidence="2">S0804018</strain>
        <plasmid evidence="2">pCS1-5</plasmid>
    </source>
</reference>
<protein>
    <recommendedName>
        <fullName evidence="3">TraB/GumN family protein</fullName>
    </recommendedName>
</protein>
<dbReference type="EMBL" id="MG205643">
    <property type="protein sequence ID" value="AUO31842.1"/>
    <property type="molecule type" value="Genomic_DNA"/>
</dbReference>
<geneLocation type="plasmid" evidence="2">
    <name>pCS1-5</name>
</geneLocation>
<keyword evidence="1" id="KW-1133">Transmembrane helix</keyword>
<dbReference type="AlphaFoldDB" id="A0A2I6SWD2"/>
<accession>A0A2I6SWD2</accession>
<evidence type="ECO:0000256" key="1">
    <source>
        <dbReference type="SAM" id="Phobius"/>
    </source>
</evidence>
<proteinExistence type="predicted"/>